<dbReference type="AlphaFoldDB" id="A0A3L6L4G8"/>
<evidence type="ECO:0000313" key="1">
    <source>
        <dbReference type="EMBL" id="RHW70441.1"/>
    </source>
</evidence>
<proteinExistence type="predicted"/>
<comment type="caution">
    <text evidence="1">The sequence shown here is derived from an EMBL/GenBank/DDBJ whole genome shotgun (WGS) entry which is preliminary data.</text>
</comment>
<protein>
    <submittedName>
        <fullName evidence="1">Uncharacterized protein</fullName>
    </submittedName>
</protein>
<evidence type="ECO:0000313" key="2">
    <source>
        <dbReference type="Proteomes" id="UP000266743"/>
    </source>
</evidence>
<dbReference type="Proteomes" id="UP000266743">
    <property type="component" value="Chromosome 9"/>
</dbReference>
<sequence length="34" mass="4060">MVPRREHKEVTSALLYCLTRRGPQMVMPFHHLPQ</sequence>
<gene>
    <name evidence="1" type="ORF">DPX39_090020800</name>
</gene>
<name>A0A3L6L4G8_9TRYP</name>
<organism evidence="1 2">
    <name type="scientific">Trypanosoma brucei equiperdum</name>
    <dbReference type="NCBI Taxonomy" id="630700"/>
    <lineage>
        <taxon>Eukaryota</taxon>
        <taxon>Discoba</taxon>
        <taxon>Euglenozoa</taxon>
        <taxon>Kinetoplastea</taxon>
        <taxon>Metakinetoplastina</taxon>
        <taxon>Trypanosomatida</taxon>
        <taxon>Trypanosomatidae</taxon>
        <taxon>Trypanosoma</taxon>
    </lineage>
</organism>
<accession>A0A3L6L4G8</accession>
<reference evidence="1 2" key="1">
    <citation type="submission" date="2018-09" db="EMBL/GenBank/DDBJ databases">
        <title>whole genome sequence of T. equiperdum IVM-t1 strain.</title>
        <authorList>
            <person name="Suganuma K."/>
        </authorList>
    </citation>
    <scope>NUCLEOTIDE SEQUENCE [LARGE SCALE GENOMIC DNA]</scope>
    <source>
        <strain evidence="1 2">IVM-t1</strain>
    </source>
</reference>
<dbReference type="EMBL" id="QSBY01000009">
    <property type="protein sequence ID" value="RHW70441.1"/>
    <property type="molecule type" value="Genomic_DNA"/>
</dbReference>